<feature type="compositionally biased region" description="Polar residues" evidence="1">
    <location>
        <begin position="64"/>
        <end position="75"/>
    </location>
</feature>
<comment type="caution">
    <text evidence="2">The sequence shown here is derived from an EMBL/GenBank/DDBJ whole genome shotgun (WGS) entry which is preliminary data.</text>
</comment>
<organism evidence="2 3">
    <name type="scientific">Grifola frondosa</name>
    <name type="common">Maitake</name>
    <name type="synonym">Polyporus frondosus</name>
    <dbReference type="NCBI Taxonomy" id="5627"/>
    <lineage>
        <taxon>Eukaryota</taxon>
        <taxon>Fungi</taxon>
        <taxon>Dikarya</taxon>
        <taxon>Basidiomycota</taxon>
        <taxon>Agaricomycotina</taxon>
        <taxon>Agaricomycetes</taxon>
        <taxon>Polyporales</taxon>
        <taxon>Grifolaceae</taxon>
        <taxon>Grifola</taxon>
    </lineage>
</organism>
<gene>
    <name evidence="2" type="ORF">A0H81_06538</name>
</gene>
<feature type="compositionally biased region" description="Pro residues" evidence="1">
    <location>
        <begin position="50"/>
        <end position="63"/>
    </location>
</feature>
<protein>
    <submittedName>
        <fullName evidence="2">Uncharacterized protein</fullName>
    </submittedName>
</protein>
<evidence type="ECO:0000256" key="1">
    <source>
        <dbReference type="SAM" id="MobiDB-lite"/>
    </source>
</evidence>
<sequence>MHFAQPNPQFLYREYFRYAYITTSNWLHGGRLLRVHRSPLLPSPHLLPNAPAPMNAPPNPPQISPSSSDTNVDRT</sequence>
<dbReference type="EMBL" id="LUGG01000006">
    <property type="protein sequence ID" value="OBZ73982.1"/>
    <property type="molecule type" value="Genomic_DNA"/>
</dbReference>
<name>A0A1C7MAZ4_GRIFR</name>
<reference evidence="2 3" key="1">
    <citation type="submission" date="2016-03" db="EMBL/GenBank/DDBJ databases">
        <title>Whole genome sequencing of Grifola frondosa 9006-11.</title>
        <authorList>
            <person name="Min B."/>
            <person name="Park H."/>
            <person name="Kim J.-G."/>
            <person name="Cho H."/>
            <person name="Oh Y.-L."/>
            <person name="Kong W.-S."/>
            <person name="Choi I.-G."/>
        </authorList>
    </citation>
    <scope>NUCLEOTIDE SEQUENCE [LARGE SCALE GENOMIC DNA]</scope>
    <source>
        <strain evidence="2 3">9006-11</strain>
    </source>
</reference>
<dbReference type="Proteomes" id="UP000092993">
    <property type="component" value="Unassembled WGS sequence"/>
</dbReference>
<evidence type="ECO:0000313" key="2">
    <source>
        <dbReference type="EMBL" id="OBZ73982.1"/>
    </source>
</evidence>
<feature type="region of interest" description="Disordered" evidence="1">
    <location>
        <begin position="43"/>
        <end position="75"/>
    </location>
</feature>
<proteinExistence type="predicted"/>
<keyword evidence="3" id="KW-1185">Reference proteome</keyword>
<evidence type="ECO:0000313" key="3">
    <source>
        <dbReference type="Proteomes" id="UP000092993"/>
    </source>
</evidence>
<accession>A0A1C7MAZ4</accession>
<dbReference type="AlphaFoldDB" id="A0A1C7MAZ4"/>